<dbReference type="CTD" id="4536"/>
<keyword evidence="11 18" id="KW-0249">Electron transport</keyword>
<dbReference type="AlphaFoldDB" id="A0A0U2NZA5"/>
<evidence type="ECO:0000256" key="1">
    <source>
        <dbReference type="ARBA" id="ARBA00003257"/>
    </source>
</evidence>
<evidence type="ECO:0000256" key="18">
    <source>
        <dbReference type="RuleBase" id="RU003403"/>
    </source>
</evidence>
<keyword evidence="12 18" id="KW-1133">Transmembrane helix</keyword>
<evidence type="ECO:0000256" key="5">
    <source>
        <dbReference type="ARBA" id="ARBA00021008"/>
    </source>
</evidence>
<keyword evidence="10 18" id="KW-1278">Translocase</keyword>
<evidence type="ECO:0000259" key="19">
    <source>
        <dbReference type="Pfam" id="PF00361"/>
    </source>
</evidence>
<dbReference type="GO" id="GO:0005743">
    <property type="term" value="C:mitochondrial inner membrane"/>
    <property type="evidence" value="ECO:0007669"/>
    <property type="project" value="UniProtKB-SubCell"/>
</dbReference>
<evidence type="ECO:0000256" key="14">
    <source>
        <dbReference type="ARBA" id="ARBA00023075"/>
    </source>
</evidence>
<accession>A0A0U2NZA5</accession>
<evidence type="ECO:0000256" key="7">
    <source>
        <dbReference type="ARBA" id="ARBA00022660"/>
    </source>
</evidence>
<dbReference type="GO" id="GO:0008137">
    <property type="term" value="F:NADH dehydrogenase (ubiquinone) activity"/>
    <property type="evidence" value="ECO:0007669"/>
    <property type="project" value="UniProtKB-EC"/>
</dbReference>
<dbReference type="RefSeq" id="YP_009178816.1">
    <property type="nucleotide sequence ID" value="NC_028332.1"/>
</dbReference>
<feature type="transmembrane region" description="Helical" evidence="18">
    <location>
        <begin position="271"/>
        <end position="294"/>
    </location>
</feature>
<feature type="domain" description="NADH:quinone oxidoreductase/Mrp antiporter transmembrane" evidence="19">
    <location>
        <begin position="23"/>
        <end position="275"/>
    </location>
</feature>
<sequence>MHKFYKLFFTLTLVIGTLISISAYSWMMMWIGLEINLLSIIPLFKSTTNKYPAESTLKYFITQALASTVVLFSIIFMMNLNNIFNLNYWLILVMNSAFMLKLGAAPFHFWFPEVAEGLNWTNNLILLTWQKIAPMILLMYNMNSWFFSGVSVISSILSGLYSLNQTSLRKIMAYSSINHLSWMIASMMVFKSNWIIYFVIYSAISFNIVVIFHILKIYYLAQMLNILNTDKLIKVIFILNFLSLGGLPPFLGFFPKWLVVNSLIIGKFYTLALILIICNLVMLFIYMRIILFSLTISFKESIVWTYKINHFKMMIINILTLFGLFISMNIFSTL</sequence>
<evidence type="ECO:0000256" key="3">
    <source>
        <dbReference type="ARBA" id="ARBA00007012"/>
    </source>
</evidence>
<comment type="subcellular location">
    <subcellularLocation>
        <location evidence="2 18">Mitochondrion inner membrane</location>
        <topology evidence="2 18">Multi-pass membrane protein</topology>
    </subcellularLocation>
</comment>
<keyword evidence="13 18" id="KW-0520">NAD</keyword>
<comment type="catalytic activity">
    <reaction evidence="17 18">
        <text>a ubiquinone + NADH + 5 H(+)(in) = a ubiquinol + NAD(+) + 4 H(+)(out)</text>
        <dbReference type="Rhea" id="RHEA:29091"/>
        <dbReference type="Rhea" id="RHEA-COMP:9565"/>
        <dbReference type="Rhea" id="RHEA-COMP:9566"/>
        <dbReference type="ChEBI" id="CHEBI:15378"/>
        <dbReference type="ChEBI" id="CHEBI:16389"/>
        <dbReference type="ChEBI" id="CHEBI:17976"/>
        <dbReference type="ChEBI" id="CHEBI:57540"/>
        <dbReference type="ChEBI" id="CHEBI:57945"/>
        <dbReference type="EC" id="7.1.1.2"/>
    </reaction>
</comment>
<feature type="transmembrane region" description="Helical" evidence="18">
    <location>
        <begin position="89"/>
        <end position="111"/>
    </location>
</feature>
<name>A0A0U2NZA5_9CUCU</name>
<dbReference type="PANTHER" id="PTHR46552">
    <property type="entry name" value="NADH-UBIQUINONE OXIDOREDUCTASE CHAIN 2"/>
    <property type="match status" value="1"/>
</dbReference>
<evidence type="ECO:0000256" key="12">
    <source>
        <dbReference type="ARBA" id="ARBA00022989"/>
    </source>
</evidence>
<evidence type="ECO:0000256" key="11">
    <source>
        <dbReference type="ARBA" id="ARBA00022982"/>
    </source>
</evidence>
<feature type="transmembrane region" description="Helical" evidence="18">
    <location>
        <begin position="145"/>
        <end position="164"/>
    </location>
</feature>
<feature type="transmembrane region" description="Helical" evidence="18">
    <location>
        <begin position="232"/>
        <end position="251"/>
    </location>
</feature>
<dbReference type="EC" id="7.1.1.2" evidence="4 18"/>
<dbReference type="Pfam" id="PF00361">
    <property type="entry name" value="Proton_antipo_M"/>
    <property type="match status" value="1"/>
</dbReference>
<comment type="function">
    <text evidence="1">Core subunit of the mitochondrial membrane respiratory chain NADH dehydrogenase (Complex I) that is believed to belong to the minimal assembly required for catalysis. Complex I functions in the transfer of electrons from NADH to the respiratory chain. The immediate electron acceptor for the enzyme is believed to be ubiquinone.</text>
</comment>
<feature type="transmembrane region" description="Helical" evidence="18">
    <location>
        <begin position="59"/>
        <end position="77"/>
    </location>
</feature>
<gene>
    <name evidence="20" type="primary">ND2</name>
</gene>
<keyword evidence="7 18" id="KW-0679">Respiratory chain</keyword>
<keyword evidence="14 18" id="KW-0830">Ubiquinone</keyword>
<feature type="transmembrane region" description="Helical" evidence="18">
    <location>
        <begin position="196"/>
        <end position="220"/>
    </location>
</feature>
<dbReference type="InterPro" id="IPR050175">
    <property type="entry name" value="Complex_I_Subunit_2"/>
</dbReference>
<feature type="transmembrane region" description="Helical" evidence="18">
    <location>
        <begin position="314"/>
        <end position="332"/>
    </location>
</feature>
<evidence type="ECO:0000256" key="8">
    <source>
        <dbReference type="ARBA" id="ARBA00022692"/>
    </source>
</evidence>
<dbReference type="InterPro" id="IPR003917">
    <property type="entry name" value="NADH_UbQ_OxRdtase_chain2"/>
</dbReference>
<dbReference type="PRINTS" id="PR01436">
    <property type="entry name" value="NADHDHGNASE2"/>
</dbReference>
<comment type="similarity">
    <text evidence="3 18">Belongs to the complex I subunit 2 family.</text>
</comment>
<evidence type="ECO:0000256" key="9">
    <source>
        <dbReference type="ARBA" id="ARBA00022792"/>
    </source>
</evidence>
<evidence type="ECO:0000256" key="10">
    <source>
        <dbReference type="ARBA" id="ARBA00022967"/>
    </source>
</evidence>
<keyword evidence="9 18" id="KW-0999">Mitochondrion inner membrane</keyword>
<comment type="function">
    <text evidence="18">Core subunit of the mitochondrial membrane respiratory chain NADH dehydrogenase (Complex I) which catalyzes electron transfer from NADH through the respiratory chain, using ubiquinone as an electron acceptor. Essential for the catalytic activity and assembly of complex I.</text>
</comment>
<evidence type="ECO:0000256" key="2">
    <source>
        <dbReference type="ARBA" id="ARBA00004448"/>
    </source>
</evidence>
<proteinExistence type="inferred from homology"/>
<keyword evidence="15 18" id="KW-0496">Mitochondrion</keyword>
<organism evidence="20">
    <name type="scientific">Agasicles hygrophila</name>
    <dbReference type="NCBI Taxonomy" id="715812"/>
    <lineage>
        <taxon>Eukaryota</taxon>
        <taxon>Metazoa</taxon>
        <taxon>Ecdysozoa</taxon>
        <taxon>Arthropoda</taxon>
        <taxon>Hexapoda</taxon>
        <taxon>Insecta</taxon>
        <taxon>Pterygota</taxon>
        <taxon>Neoptera</taxon>
        <taxon>Endopterygota</taxon>
        <taxon>Coleoptera</taxon>
        <taxon>Polyphaga</taxon>
        <taxon>Cucujiformia</taxon>
        <taxon>Chrysomeloidea</taxon>
        <taxon>Chrysomelidae</taxon>
        <taxon>Galerucinae</taxon>
        <taxon>Alticini</taxon>
        <taxon>Agasicles</taxon>
    </lineage>
</organism>
<keyword evidence="6" id="KW-0813">Transport</keyword>
<dbReference type="GeneID" id="26130759"/>
<evidence type="ECO:0000313" key="20">
    <source>
        <dbReference type="EMBL" id="ALJ78611.1"/>
    </source>
</evidence>
<evidence type="ECO:0000256" key="13">
    <source>
        <dbReference type="ARBA" id="ARBA00023027"/>
    </source>
</evidence>
<evidence type="ECO:0000256" key="16">
    <source>
        <dbReference type="ARBA" id="ARBA00023136"/>
    </source>
</evidence>
<evidence type="ECO:0000256" key="17">
    <source>
        <dbReference type="ARBA" id="ARBA00049551"/>
    </source>
</evidence>
<dbReference type="InterPro" id="IPR001750">
    <property type="entry name" value="ND/Mrp_TM"/>
</dbReference>
<evidence type="ECO:0000256" key="15">
    <source>
        <dbReference type="ARBA" id="ARBA00023128"/>
    </source>
</evidence>
<feature type="transmembrane region" description="Helical" evidence="18">
    <location>
        <begin position="7"/>
        <end position="27"/>
    </location>
</feature>
<dbReference type="EMBL" id="KR494279">
    <property type="protein sequence ID" value="ALJ78611.1"/>
    <property type="molecule type" value="Genomic_DNA"/>
</dbReference>
<keyword evidence="16 18" id="KW-0472">Membrane</keyword>
<geneLocation type="mitochondrion" evidence="20"/>
<evidence type="ECO:0000256" key="4">
    <source>
        <dbReference type="ARBA" id="ARBA00012944"/>
    </source>
</evidence>
<keyword evidence="8 18" id="KW-0812">Transmembrane</keyword>
<dbReference type="GO" id="GO:0006120">
    <property type="term" value="P:mitochondrial electron transport, NADH to ubiquinone"/>
    <property type="evidence" value="ECO:0007669"/>
    <property type="project" value="InterPro"/>
</dbReference>
<feature type="transmembrane region" description="Helical" evidence="18">
    <location>
        <begin position="171"/>
        <end position="190"/>
    </location>
</feature>
<dbReference type="PANTHER" id="PTHR46552:SF1">
    <property type="entry name" value="NADH-UBIQUINONE OXIDOREDUCTASE CHAIN 2"/>
    <property type="match status" value="1"/>
</dbReference>
<protein>
    <recommendedName>
        <fullName evidence="5 18">NADH-ubiquinone oxidoreductase chain 2</fullName>
        <ecNumber evidence="4 18">7.1.1.2</ecNumber>
    </recommendedName>
</protein>
<evidence type="ECO:0000256" key="6">
    <source>
        <dbReference type="ARBA" id="ARBA00022448"/>
    </source>
</evidence>
<reference evidence="20" key="1">
    <citation type="journal article" date="2015" name="Mitochondrial DNA">
        <title>The complete mitochondrial genome of the flea beetle Agasicles hygrophila.</title>
        <authorList>
            <person name="Li N."/>
            <person name="Wei J.N."/>
            <person name="Jia D."/>
            <person name="Li S."/>
            <person name="Ma R.Y."/>
        </authorList>
    </citation>
    <scope>NUCLEOTIDE SEQUENCE</scope>
</reference>